<comment type="caution">
    <text evidence="2">The sequence shown here is derived from an EMBL/GenBank/DDBJ whole genome shotgun (WGS) entry which is preliminary data.</text>
</comment>
<evidence type="ECO:0000313" key="2">
    <source>
        <dbReference type="EMBL" id="MBB4860365.1"/>
    </source>
</evidence>
<dbReference type="EMBL" id="JACHLR010000020">
    <property type="protein sequence ID" value="MBB4860365.1"/>
    <property type="molecule type" value="Genomic_DNA"/>
</dbReference>
<keyword evidence="3" id="KW-1185">Reference proteome</keyword>
<reference evidence="2 3" key="1">
    <citation type="submission" date="2020-08" db="EMBL/GenBank/DDBJ databases">
        <title>Functional genomics of gut bacteria from endangered species of beetles.</title>
        <authorList>
            <person name="Carlos-Shanley C."/>
        </authorList>
    </citation>
    <scope>NUCLEOTIDE SEQUENCE [LARGE SCALE GENOMIC DNA]</scope>
    <source>
        <strain evidence="2 3">S00245</strain>
    </source>
</reference>
<evidence type="ECO:0000256" key="1">
    <source>
        <dbReference type="SAM" id="MobiDB-lite"/>
    </source>
</evidence>
<dbReference type="AlphaFoldDB" id="A0A7W7KCL7"/>
<sequence>MLAPFTLAIEHQRDVVDRAEQQPVHKAAEPPIYRLLGRKVDRQHPPATARPGKLARNASSTSRRSVFGLRPGFGTGCRNGCMNRRSSSVRSVG</sequence>
<organism evidence="2 3">
    <name type="scientific">Novosphingobium chloroacetimidivorans</name>
    <dbReference type="NCBI Taxonomy" id="1428314"/>
    <lineage>
        <taxon>Bacteria</taxon>
        <taxon>Pseudomonadati</taxon>
        <taxon>Pseudomonadota</taxon>
        <taxon>Alphaproteobacteria</taxon>
        <taxon>Sphingomonadales</taxon>
        <taxon>Sphingomonadaceae</taxon>
        <taxon>Novosphingobium</taxon>
    </lineage>
</organism>
<feature type="compositionally biased region" description="Polar residues" evidence="1">
    <location>
        <begin position="84"/>
        <end position="93"/>
    </location>
</feature>
<proteinExistence type="predicted"/>
<gene>
    <name evidence="2" type="ORF">HNO88_003708</name>
</gene>
<evidence type="ECO:0000313" key="3">
    <source>
        <dbReference type="Proteomes" id="UP000555448"/>
    </source>
</evidence>
<name>A0A7W7KCL7_9SPHN</name>
<protein>
    <submittedName>
        <fullName evidence="2">Uncharacterized protein</fullName>
    </submittedName>
</protein>
<dbReference type="Proteomes" id="UP000555448">
    <property type="component" value="Unassembled WGS sequence"/>
</dbReference>
<feature type="region of interest" description="Disordered" evidence="1">
    <location>
        <begin position="40"/>
        <end position="93"/>
    </location>
</feature>
<accession>A0A7W7KCL7</accession>